<reference evidence="1" key="1">
    <citation type="submission" date="2021-03" db="EMBL/GenBank/DDBJ databases">
        <authorList>
            <person name="Li Z."/>
            <person name="Yang C."/>
        </authorList>
    </citation>
    <scope>NUCLEOTIDE SEQUENCE</scope>
    <source>
        <strain evidence="1">Dzin_1.0</strain>
        <tissue evidence="1">Leaf</tissue>
    </source>
</reference>
<organism evidence="1 2">
    <name type="scientific">Dioscorea zingiberensis</name>
    <dbReference type="NCBI Taxonomy" id="325984"/>
    <lineage>
        <taxon>Eukaryota</taxon>
        <taxon>Viridiplantae</taxon>
        <taxon>Streptophyta</taxon>
        <taxon>Embryophyta</taxon>
        <taxon>Tracheophyta</taxon>
        <taxon>Spermatophyta</taxon>
        <taxon>Magnoliopsida</taxon>
        <taxon>Liliopsida</taxon>
        <taxon>Dioscoreales</taxon>
        <taxon>Dioscoreaceae</taxon>
        <taxon>Dioscorea</taxon>
    </lineage>
</organism>
<evidence type="ECO:0008006" key="3">
    <source>
        <dbReference type="Google" id="ProtNLM"/>
    </source>
</evidence>
<dbReference type="SUPFAM" id="SSF52172">
    <property type="entry name" value="CheY-like"/>
    <property type="match status" value="1"/>
</dbReference>
<gene>
    <name evidence="1" type="ORF">J5N97_025311</name>
</gene>
<evidence type="ECO:0000313" key="2">
    <source>
        <dbReference type="Proteomes" id="UP001085076"/>
    </source>
</evidence>
<reference evidence="1" key="2">
    <citation type="journal article" date="2022" name="Hortic Res">
        <title>The genome of Dioscorea zingiberensis sheds light on the biosynthesis, origin and evolution of the medicinally important diosgenin saponins.</title>
        <authorList>
            <person name="Li Y."/>
            <person name="Tan C."/>
            <person name="Li Z."/>
            <person name="Guo J."/>
            <person name="Li S."/>
            <person name="Chen X."/>
            <person name="Wang C."/>
            <person name="Dai X."/>
            <person name="Yang H."/>
            <person name="Song W."/>
            <person name="Hou L."/>
            <person name="Xu J."/>
            <person name="Tong Z."/>
            <person name="Xu A."/>
            <person name="Yuan X."/>
            <person name="Wang W."/>
            <person name="Yang Q."/>
            <person name="Chen L."/>
            <person name="Sun Z."/>
            <person name="Wang K."/>
            <person name="Pan B."/>
            <person name="Chen J."/>
            <person name="Bao Y."/>
            <person name="Liu F."/>
            <person name="Qi X."/>
            <person name="Gang D.R."/>
            <person name="Wen J."/>
            <person name="Li J."/>
        </authorList>
    </citation>
    <scope>NUCLEOTIDE SEQUENCE</scope>
    <source>
        <strain evidence="1">Dzin_1.0</strain>
    </source>
</reference>
<dbReference type="EMBL" id="JAGGNH010000007">
    <property type="protein sequence ID" value="KAJ0968394.1"/>
    <property type="molecule type" value="Genomic_DNA"/>
</dbReference>
<comment type="caution">
    <text evidence="1">The sequence shown here is derived from an EMBL/GenBank/DDBJ whole genome shotgun (WGS) entry which is preliminary data.</text>
</comment>
<dbReference type="InterPro" id="IPR011006">
    <property type="entry name" value="CheY-like_superfamily"/>
</dbReference>
<dbReference type="AlphaFoldDB" id="A0A9D5C8G7"/>
<sequence>MAFGACSSNYMKMKGMLKEDNAYEHNALQAKGTLKTRDHSFKNNLRVLVVDDDKATMFLRGMGVGVMLVGVSAHLTKKEQHEFLVAGANEFHMKPITRAKLVAPLQAVDEEL</sequence>
<dbReference type="Proteomes" id="UP001085076">
    <property type="component" value="Miscellaneous, Linkage group lg07"/>
</dbReference>
<name>A0A9D5C8G7_9LILI</name>
<dbReference type="OrthoDB" id="21225at2759"/>
<keyword evidence="2" id="KW-1185">Reference proteome</keyword>
<protein>
    <recommendedName>
        <fullName evidence="3">Response regulatory domain-containing protein</fullName>
    </recommendedName>
</protein>
<proteinExistence type="predicted"/>
<accession>A0A9D5C8G7</accession>
<evidence type="ECO:0000313" key="1">
    <source>
        <dbReference type="EMBL" id="KAJ0968394.1"/>
    </source>
</evidence>